<dbReference type="PANTHER" id="PTHR22916:SF71">
    <property type="entry name" value="GLYCOSYL TRANSFERASE"/>
    <property type="match status" value="1"/>
</dbReference>
<organism evidence="2 3">
    <name type="scientific">Coprobacter secundus subsp. similis</name>
    <dbReference type="NCBI Taxonomy" id="2751153"/>
    <lineage>
        <taxon>Bacteria</taxon>
        <taxon>Pseudomonadati</taxon>
        <taxon>Bacteroidota</taxon>
        <taxon>Bacteroidia</taxon>
        <taxon>Bacteroidales</taxon>
        <taxon>Barnesiellaceae</taxon>
        <taxon>Coprobacter</taxon>
    </lineage>
</organism>
<dbReference type="RefSeq" id="WP_021930897.1">
    <property type="nucleotide sequence ID" value="NZ_AP023322.1"/>
</dbReference>
<dbReference type="Gene3D" id="3.90.550.10">
    <property type="entry name" value="Spore Coat Polysaccharide Biosynthesis Protein SpsA, Chain A"/>
    <property type="match status" value="1"/>
</dbReference>
<dbReference type="SUPFAM" id="SSF53448">
    <property type="entry name" value="Nucleotide-diphospho-sugar transferases"/>
    <property type="match status" value="1"/>
</dbReference>
<proteinExistence type="predicted"/>
<evidence type="ECO:0000313" key="3">
    <source>
        <dbReference type="Proteomes" id="UP000594042"/>
    </source>
</evidence>
<keyword evidence="3" id="KW-1185">Reference proteome</keyword>
<dbReference type="KEGG" id="copr:Cop2CBH44_24160"/>
<dbReference type="CDD" id="cd00761">
    <property type="entry name" value="Glyco_tranf_GTA_type"/>
    <property type="match status" value="1"/>
</dbReference>
<reference evidence="3" key="1">
    <citation type="submission" date="2020-07" db="EMBL/GenBank/DDBJ databases">
        <title>Complete genome sequencing of Coprobacter sp. strain 2CBH44.</title>
        <authorList>
            <person name="Sakamoto M."/>
            <person name="Murakami T."/>
            <person name="Mori H."/>
        </authorList>
    </citation>
    <scope>NUCLEOTIDE SEQUENCE [LARGE SCALE GENOMIC DNA]</scope>
    <source>
        <strain evidence="3">2CBH44</strain>
    </source>
</reference>
<dbReference type="EMBL" id="AP023322">
    <property type="protein sequence ID" value="BCI64063.1"/>
    <property type="molecule type" value="Genomic_DNA"/>
</dbReference>
<dbReference type="InterPro" id="IPR029044">
    <property type="entry name" value="Nucleotide-diphossugar_trans"/>
</dbReference>
<dbReference type="InterPro" id="IPR001173">
    <property type="entry name" value="Glyco_trans_2-like"/>
</dbReference>
<evidence type="ECO:0000313" key="2">
    <source>
        <dbReference type="EMBL" id="BCI64063.1"/>
    </source>
</evidence>
<feature type="domain" description="Glycosyltransferase 2-like" evidence="1">
    <location>
        <begin position="20"/>
        <end position="150"/>
    </location>
</feature>
<accession>A0A7G1HYF6</accession>
<dbReference type="Proteomes" id="UP000594042">
    <property type="component" value="Chromosome"/>
</dbReference>
<gene>
    <name evidence="2" type="ORF">Cop2CBH44_24160</name>
</gene>
<sequence length="340" mass="40261">MEEIPALDSNKKQIQGLQLSVIVPAYNVSEYLKKCVKSLLNQDLSEYEYEIIIINDGSTDDTEKVALELSRKYSQVHVYTKKNEGLSLTRNYGIERAVGRYIMFIDADDYVLENCYGHICSEMDTNHLDILALNYNYVDDYGKGCRNPYFRRMAKNKSAVLSGRDYILTNFFAPMVWANVYRKDWLISNDLYMLPIGHEDEEFTPRAIYLSRRIKFIPLAFYQYVQHENSYMARYRESNFFDMIKAMESLNKFKKSIHISSDKEIKDFFDNRIGKMCLMIFKRSIREEYPIQKKLLDAMQGAGLLPLRIKPSSFYSRFFNWNPILFARYYSLLKKRRCRI</sequence>
<protein>
    <recommendedName>
        <fullName evidence="1">Glycosyltransferase 2-like domain-containing protein</fullName>
    </recommendedName>
</protein>
<name>A0A7G1HYF6_9BACT</name>
<dbReference type="AlphaFoldDB" id="A0A7G1HYF6"/>
<evidence type="ECO:0000259" key="1">
    <source>
        <dbReference type="Pfam" id="PF00535"/>
    </source>
</evidence>
<dbReference type="GO" id="GO:0016758">
    <property type="term" value="F:hexosyltransferase activity"/>
    <property type="evidence" value="ECO:0007669"/>
    <property type="project" value="UniProtKB-ARBA"/>
</dbReference>
<dbReference type="PANTHER" id="PTHR22916">
    <property type="entry name" value="GLYCOSYLTRANSFERASE"/>
    <property type="match status" value="1"/>
</dbReference>
<dbReference type="Pfam" id="PF00535">
    <property type="entry name" value="Glycos_transf_2"/>
    <property type="match status" value="1"/>
</dbReference>